<gene>
    <name evidence="1" type="ORF">H4R21_005316</name>
</gene>
<feature type="non-terminal residue" evidence="1">
    <location>
        <position position="1"/>
    </location>
</feature>
<accession>A0ACC1KT94</accession>
<evidence type="ECO:0000313" key="1">
    <source>
        <dbReference type="EMBL" id="KAJ2794903.1"/>
    </source>
</evidence>
<protein>
    <submittedName>
        <fullName evidence="1">Uncharacterized protein</fullName>
    </submittedName>
</protein>
<proteinExistence type="predicted"/>
<evidence type="ECO:0000313" key="2">
    <source>
        <dbReference type="Proteomes" id="UP001140087"/>
    </source>
</evidence>
<sequence length="66" mass="7162">DLFGGLAYSIAAQAVANYIQKDLRSPFAERAKLAGWSYAGGKPDDVTIMLAWIRDNSKADGHHAKL</sequence>
<name>A0ACC1KT94_9FUNG</name>
<comment type="caution">
    <text evidence="1">The sequence shown here is derived from an EMBL/GenBank/DDBJ whole genome shotgun (WGS) entry which is preliminary data.</text>
</comment>
<keyword evidence="2" id="KW-1185">Reference proteome</keyword>
<reference evidence="1" key="1">
    <citation type="submission" date="2022-07" db="EMBL/GenBank/DDBJ databases">
        <title>Phylogenomic reconstructions and comparative analyses of Kickxellomycotina fungi.</title>
        <authorList>
            <person name="Reynolds N.K."/>
            <person name="Stajich J.E."/>
            <person name="Barry K."/>
            <person name="Grigoriev I.V."/>
            <person name="Crous P."/>
            <person name="Smith M.E."/>
        </authorList>
    </citation>
    <scope>NUCLEOTIDE SEQUENCE</scope>
    <source>
        <strain evidence="1">BCRC 34780</strain>
    </source>
</reference>
<organism evidence="1 2">
    <name type="scientific">Coemansia helicoidea</name>
    <dbReference type="NCBI Taxonomy" id="1286919"/>
    <lineage>
        <taxon>Eukaryota</taxon>
        <taxon>Fungi</taxon>
        <taxon>Fungi incertae sedis</taxon>
        <taxon>Zoopagomycota</taxon>
        <taxon>Kickxellomycotina</taxon>
        <taxon>Kickxellomycetes</taxon>
        <taxon>Kickxellales</taxon>
        <taxon>Kickxellaceae</taxon>
        <taxon>Coemansia</taxon>
    </lineage>
</organism>
<dbReference type="EMBL" id="JANBUN010002341">
    <property type="protein sequence ID" value="KAJ2794903.1"/>
    <property type="molecule type" value="Genomic_DNA"/>
</dbReference>
<dbReference type="Proteomes" id="UP001140087">
    <property type="component" value="Unassembled WGS sequence"/>
</dbReference>